<comment type="caution">
    <text evidence="2">The sequence shown here is derived from an EMBL/GenBank/DDBJ whole genome shotgun (WGS) entry which is preliminary data.</text>
</comment>
<dbReference type="Pfam" id="PF01041">
    <property type="entry name" value="DegT_DnrJ_EryC1"/>
    <property type="match status" value="1"/>
</dbReference>
<keyword evidence="3" id="KW-1185">Reference proteome</keyword>
<evidence type="ECO:0000313" key="2">
    <source>
        <dbReference type="EMBL" id="MET4755092.1"/>
    </source>
</evidence>
<evidence type="ECO:0000256" key="1">
    <source>
        <dbReference type="ARBA" id="ARBA00022898"/>
    </source>
</evidence>
<reference evidence="2 3" key="1">
    <citation type="submission" date="2024-06" db="EMBL/GenBank/DDBJ databases">
        <title>Genomic Encyclopedia of Type Strains, Phase V (KMG-V): Genome sequencing to study the core and pangenomes of soil and plant-associated prokaryotes.</title>
        <authorList>
            <person name="Whitman W."/>
        </authorList>
    </citation>
    <scope>NUCLEOTIDE SEQUENCE [LARGE SCALE GENOMIC DNA]</scope>
    <source>
        <strain evidence="2 3">NE40</strain>
    </source>
</reference>
<accession>A0ABV2SBF0</accession>
<name>A0ABV2SBF0_9GAMM</name>
<organism evidence="2 3">
    <name type="scientific">Endozoicomonas lisbonensis</name>
    <dbReference type="NCBI Taxonomy" id="3120522"/>
    <lineage>
        <taxon>Bacteria</taxon>
        <taxon>Pseudomonadati</taxon>
        <taxon>Pseudomonadota</taxon>
        <taxon>Gammaproteobacteria</taxon>
        <taxon>Oceanospirillales</taxon>
        <taxon>Endozoicomonadaceae</taxon>
        <taxon>Endozoicomonas</taxon>
    </lineage>
</organism>
<gene>
    <name evidence="2" type="ORF">V5J35_000284</name>
</gene>
<dbReference type="Gene3D" id="3.40.640.10">
    <property type="entry name" value="Type I PLP-dependent aspartate aminotransferase-like (Major domain)"/>
    <property type="match status" value="1"/>
</dbReference>
<dbReference type="Proteomes" id="UP001549366">
    <property type="component" value="Unassembled WGS sequence"/>
</dbReference>
<protein>
    <submittedName>
        <fullName evidence="2">dTDP-4-amino-4,6-dideoxygalactose transaminase</fullName>
    </submittedName>
</protein>
<keyword evidence="1" id="KW-0663">Pyridoxal phosphate</keyword>
<sequence>MLNTNFSPWPSFSQEEADAVSDVLLSNRVNYWTGNEGREFEKEFADFCQAGYAIAVANGTVALDLALKATACWGRR</sequence>
<dbReference type="InterPro" id="IPR000653">
    <property type="entry name" value="DegT/StrS_aminotransferase"/>
</dbReference>
<dbReference type="InterPro" id="IPR015424">
    <property type="entry name" value="PyrdxlP-dep_Trfase"/>
</dbReference>
<dbReference type="InterPro" id="IPR015421">
    <property type="entry name" value="PyrdxlP-dep_Trfase_major"/>
</dbReference>
<evidence type="ECO:0000313" key="3">
    <source>
        <dbReference type="Proteomes" id="UP001549366"/>
    </source>
</evidence>
<dbReference type="SUPFAM" id="SSF53383">
    <property type="entry name" value="PLP-dependent transferases"/>
    <property type="match status" value="1"/>
</dbReference>
<dbReference type="EMBL" id="JBEWTB010000002">
    <property type="protein sequence ID" value="MET4755092.1"/>
    <property type="molecule type" value="Genomic_DNA"/>
</dbReference>
<proteinExistence type="predicted"/>